<feature type="transmembrane region" description="Helical" evidence="1">
    <location>
        <begin position="145"/>
        <end position="163"/>
    </location>
</feature>
<evidence type="ECO:0000256" key="1">
    <source>
        <dbReference type="SAM" id="Phobius"/>
    </source>
</evidence>
<dbReference type="AlphaFoldDB" id="A0A2S3X9L5"/>
<feature type="transmembrane region" description="Helical" evidence="1">
    <location>
        <begin position="75"/>
        <end position="93"/>
    </location>
</feature>
<protein>
    <submittedName>
        <fullName evidence="2">Uncharacterized protein</fullName>
    </submittedName>
</protein>
<reference evidence="2 3" key="2">
    <citation type="submission" date="2018-03" db="EMBL/GenBank/DDBJ databases">
        <title>Draft genome of Pseudomonas putida strain KH-21-114.</title>
        <authorList>
            <person name="Yoshizawa S."/>
            <person name="Khan N.H."/>
            <person name="Nishimura M."/>
            <person name="Chiura H.X."/>
            <person name="Ogura Y."/>
            <person name="Hayashi T."/>
            <person name="Kogure K."/>
        </authorList>
    </citation>
    <scope>NUCLEOTIDE SEQUENCE [LARGE SCALE GENOMIC DNA]</scope>
    <source>
        <strain evidence="2 3">KH-21-114</strain>
    </source>
</reference>
<comment type="caution">
    <text evidence="2">The sequence shown here is derived from an EMBL/GenBank/DDBJ whole genome shotgun (WGS) entry which is preliminary data.</text>
</comment>
<dbReference type="RefSeq" id="WP_103445638.1">
    <property type="nucleotide sequence ID" value="NZ_MINH01000016.1"/>
</dbReference>
<accession>A0A2S3X9L5</accession>
<keyword evidence="1" id="KW-1133">Transmembrane helix</keyword>
<feature type="transmembrane region" description="Helical" evidence="1">
    <location>
        <begin position="113"/>
        <end position="133"/>
    </location>
</feature>
<proteinExistence type="predicted"/>
<evidence type="ECO:0000313" key="3">
    <source>
        <dbReference type="Proteomes" id="UP000237230"/>
    </source>
</evidence>
<dbReference type="EMBL" id="MINH01000016">
    <property type="protein sequence ID" value="POG12209.1"/>
    <property type="molecule type" value="Genomic_DNA"/>
</dbReference>
<dbReference type="OrthoDB" id="8708571at2"/>
<keyword evidence="1" id="KW-0472">Membrane</keyword>
<reference evidence="2 3" key="1">
    <citation type="submission" date="2016-08" db="EMBL/GenBank/DDBJ databases">
        <authorList>
            <person name="Seilhamer J.J."/>
        </authorList>
    </citation>
    <scope>NUCLEOTIDE SEQUENCE [LARGE SCALE GENOMIC DNA]</scope>
    <source>
        <strain evidence="2 3">KH-21-114</strain>
    </source>
</reference>
<evidence type="ECO:0000313" key="2">
    <source>
        <dbReference type="EMBL" id="POG12209.1"/>
    </source>
</evidence>
<sequence length="185" mass="20305">MTLGARLPAFYLTLSLGLYLLSLAFDGALMNAGRHMSALQMFLYGPWGIPFGMFQWFANPLLAVAILCHRRFRRLALLLGMGALYLAASSFGIERLPDNSSYEFTNRTGFGAGFYLWLAAIAVFCLGQAWQCWAARSSDDVPGWSWLDVTLIAALAVTAYAATQMPALQFEPGKVLMPPPPVQTL</sequence>
<feature type="transmembrane region" description="Helical" evidence="1">
    <location>
        <begin position="48"/>
        <end position="68"/>
    </location>
</feature>
<organism evidence="2 3">
    <name type="scientific">Pseudomonas putida</name>
    <name type="common">Arthrobacter siderocapsulatus</name>
    <dbReference type="NCBI Taxonomy" id="303"/>
    <lineage>
        <taxon>Bacteria</taxon>
        <taxon>Pseudomonadati</taxon>
        <taxon>Pseudomonadota</taxon>
        <taxon>Gammaproteobacteria</taxon>
        <taxon>Pseudomonadales</taxon>
        <taxon>Pseudomonadaceae</taxon>
        <taxon>Pseudomonas</taxon>
    </lineage>
</organism>
<keyword evidence="1" id="KW-0812">Transmembrane</keyword>
<name>A0A2S3X9L5_PSEPU</name>
<dbReference type="Proteomes" id="UP000237230">
    <property type="component" value="Unassembled WGS sequence"/>
</dbReference>
<gene>
    <name evidence="2" type="ORF">BGP84_02695</name>
</gene>